<organism evidence="2 3">
    <name type="scientific">Pedobacter cryophilus</name>
    <dbReference type="NCBI Taxonomy" id="2571271"/>
    <lineage>
        <taxon>Bacteria</taxon>
        <taxon>Pseudomonadati</taxon>
        <taxon>Bacteroidota</taxon>
        <taxon>Sphingobacteriia</taxon>
        <taxon>Sphingobacteriales</taxon>
        <taxon>Sphingobacteriaceae</taxon>
        <taxon>Pedobacter</taxon>
    </lineage>
</organism>
<dbReference type="NCBIfam" id="TIGR00341">
    <property type="entry name" value="TIGR00341 family protein"/>
    <property type="match status" value="1"/>
</dbReference>
<feature type="transmembrane region" description="Helical" evidence="1">
    <location>
        <begin position="156"/>
        <end position="174"/>
    </location>
</feature>
<gene>
    <name evidence="2" type="ORF">FA046_07665</name>
</gene>
<feature type="transmembrane region" description="Helical" evidence="1">
    <location>
        <begin position="66"/>
        <end position="85"/>
    </location>
</feature>
<evidence type="ECO:0000313" key="2">
    <source>
        <dbReference type="EMBL" id="TKB98981.1"/>
    </source>
</evidence>
<feature type="transmembrane region" description="Helical" evidence="1">
    <location>
        <begin position="180"/>
        <end position="203"/>
    </location>
</feature>
<dbReference type="InterPro" id="IPR005240">
    <property type="entry name" value="DUF389"/>
</dbReference>
<protein>
    <submittedName>
        <fullName evidence="2">TIGR00341 family protein</fullName>
    </submittedName>
</protein>
<dbReference type="RefSeq" id="WP_136825794.1">
    <property type="nucleotide sequence ID" value="NZ_SWBP01000002.1"/>
</dbReference>
<keyword evidence="1" id="KW-1133">Transmembrane helix</keyword>
<dbReference type="Proteomes" id="UP000308181">
    <property type="component" value="Unassembled WGS sequence"/>
</dbReference>
<reference evidence="2 3" key="1">
    <citation type="submission" date="2019-04" db="EMBL/GenBank/DDBJ databases">
        <title>Pedobacter sp. AR-3-17 sp. nov., isolated from Arctic soil.</title>
        <authorList>
            <person name="Dahal R.H."/>
            <person name="Kim D.-U."/>
        </authorList>
    </citation>
    <scope>NUCLEOTIDE SEQUENCE [LARGE SCALE GENOMIC DNA]</scope>
    <source>
        <strain evidence="2 3">AR-3-17</strain>
    </source>
</reference>
<dbReference type="EMBL" id="SWBP01000002">
    <property type="protein sequence ID" value="TKB98981.1"/>
    <property type="molecule type" value="Genomic_DNA"/>
</dbReference>
<dbReference type="OrthoDB" id="9790659at2"/>
<feature type="transmembrane region" description="Helical" evidence="1">
    <location>
        <begin position="35"/>
        <end position="60"/>
    </location>
</feature>
<accession>A0A4U1C192</accession>
<feature type="transmembrane region" description="Helical" evidence="1">
    <location>
        <begin position="92"/>
        <end position="112"/>
    </location>
</feature>
<dbReference type="PANTHER" id="PTHR20992:SF9">
    <property type="entry name" value="AT15442P-RELATED"/>
    <property type="match status" value="1"/>
</dbReference>
<dbReference type="PANTHER" id="PTHR20992">
    <property type="entry name" value="AT15442P-RELATED"/>
    <property type="match status" value="1"/>
</dbReference>
<evidence type="ECO:0000256" key="1">
    <source>
        <dbReference type="SAM" id="Phobius"/>
    </source>
</evidence>
<dbReference type="Pfam" id="PF04087">
    <property type="entry name" value="DUF389"/>
    <property type="match status" value="1"/>
</dbReference>
<keyword evidence="3" id="KW-1185">Reference proteome</keyword>
<sequence length="431" mass="48501">MNKLLGFIDLNTGEEDKEKVLNNVKANISFRGSNLWILACAIVIASIGLNVNSTAVIIGAMLISPLMGPIIGAGFSLGIFDFALLRKSLKNLFIATIVSLLVATIYFFLSPFKETQSELLARTSPNIYDVLIAFFGGLVGVIAITRVEKGNPIPGVAIATALMPPLCTAGYGLAIGNFKFFLGALFLYTINCVFICIATFFIVKYLKYPAAEQVHSKHQKQVRYGITALIILMILPSIYLAYNLLNEKRYNQKVNEFVANEFSSMGYTIIYKKLNFNTNPKNLELAFLNKRFDEKEIKKLTSKLTSYKILNTQLKIVQDTTDIRNIILREINGSKNLVDEKDLKIVELNKSIDLYRYDNKSILGEVKILFPEIKNLSLSNHLFDESTDSMRVVAVMLYKSKTDLSETTKTKLTLWLKQKLKKEELIILKQN</sequence>
<evidence type="ECO:0000313" key="3">
    <source>
        <dbReference type="Proteomes" id="UP000308181"/>
    </source>
</evidence>
<keyword evidence="1" id="KW-0472">Membrane</keyword>
<dbReference type="AlphaFoldDB" id="A0A4U1C192"/>
<proteinExistence type="predicted"/>
<feature type="transmembrane region" description="Helical" evidence="1">
    <location>
        <begin position="127"/>
        <end position="144"/>
    </location>
</feature>
<comment type="caution">
    <text evidence="2">The sequence shown here is derived from an EMBL/GenBank/DDBJ whole genome shotgun (WGS) entry which is preliminary data.</text>
</comment>
<keyword evidence="1" id="KW-0812">Transmembrane</keyword>
<name>A0A4U1C192_9SPHI</name>
<feature type="transmembrane region" description="Helical" evidence="1">
    <location>
        <begin position="224"/>
        <end position="245"/>
    </location>
</feature>